<dbReference type="GO" id="GO:0016491">
    <property type="term" value="F:oxidoreductase activity"/>
    <property type="evidence" value="ECO:0007669"/>
    <property type="project" value="UniProtKB-KW"/>
</dbReference>
<dbReference type="EC" id="1.1.1.-" evidence="2"/>
<dbReference type="Gene3D" id="3.20.20.100">
    <property type="entry name" value="NADP-dependent oxidoreductase domain"/>
    <property type="match status" value="1"/>
</dbReference>
<reference evidence="2" key="1">
    <citation type="submission" date="2023-05" db="EMBL/GenBank/DDBJ databases">
        <title>Mariniplasma microaerophilum sp. nov., a novel anaerobic mollicute isolated from terrestrial mud volcano, Taman Peninsula, Russia.</title>
        <authorList>
            <person name="Khomyakova M.A."/>
            <person name="Merkel A.Y."/>
            <person name="Slobodkin A.I."/>
        </authorList>
    </citation>
    <scope>NUCLEOTIDE SEQUENCE</scope>
    <source>
        <strain evidence="2">M4Ah</strain>
    </source>
</reference>
<evidence type="ECO:0000313" key="2">
    <source>
        <dbReference type="EMBL" id="MDI6453423.1"/>
    </source>
</evidence>
<accession>A0AAW6UB50</accession>
<evidence type="ECO:0000259" key="1">
    <source>
        <dbReference type="Pfam" id="PF00248"/>
    </source>
</evidence>
<dbReference type="PANTHER" id="PTHR43312:SF1">
    <property type="entry name" value="NADP-DEPENDENT OXIDOREDUCTASE DOMAIN-CONTAINING PROTEIN"/>
    <property type="match status" value="1"/>
</dbReference>
<dbReference type="Proteomes" id="UP001431532">
    <property type="component" value="Unassembled WGS sequence"/>
</dbReference>
<feature type="domain" description="NADP-dependent oxidoreductase" evidence="1">
    <location>
        <begin position="15"/>
        <end position="315"/>
    </location>
</feature>
<dbReference type="InterPro" id="IPR036812">
    <property type="entry name" value="NAD(P)_OxRdtase_dom_sf"/>
</dbReference>
<dbReference type="RefSeq" id="WP_282839856.1">
    <property type="nucleotide sequence ID" value="NZ_JASCXW010000028.1"/>
</dbReference>
<dbReference type="SUPFAM" id="SSF51430">
    <property type="entry name" value="NAD(P)-linked oxidoreductase"/>
    <property type="match status" value="1"/>
</dbReference>
<protein>
    <submittedName>
        <fullName evidence="2">Aldo/keto reductase</fullName>
        <ecNumber evidence="2">1.1.1.-</ecNumber>
    </submittedName>
</protein>
<evidence type="ECO:0000313" key="3">
    <source>
        <dbReference type="Proteomes" id="UP001431532"/>
    </source>
</evidence>
<dbReference type="AlphaFoldDB" id="A0AAW6UB50"/>
<comment type="caution">
    <text evidence="2">The sequence shown here is derived from an EMBL/GenBank/DDBJ whole genome shotgun (WGS) entry which is preliminary data.</text>
</comment>
<name>A0AAW6UB50_9MOLU</name>
<dbReference type="PANTHER" id="PTHR43312">
    <property type="entry name" value="D-THREO-ALDOSE 1-DEHYDROGENASE"/>
    <property type="match status" value="1"/>
</dbReference>
<keyword evidence="2" id="KW-0560">Oxidoreductase</keyword>
<gene>
    <name evidence="2" type="ORF">QJ521_07585</name>
</gene>
<dbReference type="Pfam" id="PF00248">
    <property type="entry name" value="Aldo_ket_red"/>
    <property type="match status" value="1"/>
</dbReference>
<keyword evidence="3" id="KW-1185">Reference proteome</keyword>
<dbReference type="InterPro" id="IPR023210">
    <property type="entry name" value="NADP_OxRdtase_dom"/>
</dbReference>
<dbReference type="CDD" id="cd19086">
    <property type="entry name" value="AKR_AKR11C1"/>
    <property type="match status" value="1"/>
</dbReference>
<dbReference type="InterPro" id="IPR053135">
    <property type="entry name" value="AKR2_Oxidoreductase"/>
</dbReference>
<dbReference type="EMBL" id="JASCXW010000028">
    <property type="protein sequence ID" value="MDI6453423.1"/>
    <property type="molecule type" value="Genomic_DNA"/>
</dbReference>
<organism evidence="2 3">
    <name type="scientific">Peloplasma aerotolerans</name>
    <dbReference type="NCBI Taxonomy" id="3044389"/>
    <lineage>
        <taxon>Bacteria</taxon>
        <taxon>Bacillati</taxon>
        <taxon>Mycoplasmatota</taxon>
        <taxon>Mollicutes</taxon>
        <taxon>Acholeplasmatales</taxon>
        <taxon>Acholeplasmataceae</taxon>
        <taxon>Peloplasma</taxon>
    </lineage>
</organism>
<sequence length="327" mass="37438">MKYRTFGKTGIKVSEISLGTWQLGSKWGDPVDHEKAHLTLETAIQNGINCFDTADVYQGGLSEKIIGEHIKDLAVKPFVITKVGRKLPEQAKELYTEQSIRAYINDSRKNMNVEALDMALLHCPPTDVYYTPEVFEYMDKFKKEGLIKHYGVSVERIEEGLKALDYDGVDAIEIIFNMFRLRPIETFFKKAKEKNVGIIVRVPLASGLLTGKYHERTTFGEHDHRTFNRNGEMFDKGETFSGVDYHQGLKAVEKLKKAFKTDNLVPYALKWILMFDAVSTIIPGASRPEQVTENIKASELSILTEEQMKSVQKIYDEYIKNPVHYLW</sequence>
<proteinExistence type="predicted"/>